<sequence>MYICICNAIRESELRRKAHHVSGDAEACYAAMGKQPNCGQCLVEADAIVEEERELGFVPAAA</sequence>
<gene>
    <name evidence="1" type="ORF">Q9K02_04670</name>
</gene>
<dbReference type="EMBL" id="JAVAIM010000001">
    <property type="protein sequence ID" value="MDP4574430.1"/>
    <property type="molecule type" value="Genomic_DNA"/>
</dbReference>
<keyword evidence="2" id="KW-1185">Reference proteome</keyword>
<name>A0ABT9HN54_9SPHN</name>
<evidence type="ECO:0000313" key="1">
    <source>
        <dbReference type="EMBL" id="MDP4574430.1"/>
    </source>
</evidence>
<dbReference type="Gene3D" id="1.10.10.1100">
    <property type="entry name" value="BFD-like [2Fe-2S]-binding domain"/>
    <property type="match status" value="1"/>
</dbReference>
<comment type="caution">
    <text evidence="1">The sequence shown here is derived from an EMBL/GenBank/DDBJ whole genome shotgun (WGS) entry which is preliminary data.</text>
</comment>
<protein>
    <submittedName>
        <fullName evidence="1">Ferredoxin</fullName>
    </submittedName>
</protein>
<accession>A0ABT9HN54</accession>
<dbReference type="InterPro" id="IPR041854">
    <property type="entry name" value="BFD-like_2Fe2S-bd_dom_sf"/>
</dbReference>
<organism evidence="1 2">
    <name type="scientific">Qipengyuania profundimaris</name>
    <dbReference type="NCBI Taxonomy" id="3067652"/>
    <lineage>
        <taxon>Bacteria</taxon>
        <taxon>Pseudomonadati</taxon>
        <taxon>Pseudomonadota</taxon>
        <taxon>Alphaproteobacteria</taxon>
        <taxon>Sphingomonadales</taxon>
        <taxon>Erythrobacteraceae</taxon>
        <taxon>Qipengyuania</taxon>
    </lineage>
</organism>
<reference evidence="1 2" key="1">
    <citation type="submission" date="2023-08" db="EMBL/GenBank/DDBJ databases">
        <title>genomic of G39.</title>
        <authorList>
            <person name="Wang Y."/>
        </authorList>
    </citation>
    <scope>NUCLEOTIDE SEQUENCE [LARGE SCALE GENOMIC DNA]</scope>
    <source>
        <strain evidence="1 2">G39</strain>
    </source>
</reference>
<dbReference type="RefSeq" id="WP_305931843.1">
    <property type="nucleotide sequence ID" value="NZ_JAVAIM010000001.1"/>
</dbReference>
<evidence type="ECO:0000313" key="2">
    <source>
        <dbReference type="Proteomes" id="UP001240639"/>
    </source>
</evidence>
<proteinExistence type="predicted"/>
<dbReference type="Proteomes" id="UP001240639">
    <property type="component" value="Unassembled WGS sequence"/>
</dbReference>